<dbReference type="InterPro" id="IPR045069">
    <property type="entry name" value="MATE_euk"/>
</dbReference>
<dbReference type="Proteomes" id="UP000447873">
    <property type="component" value="Unassembled WGS sequence"/>
</dbReference>
<feature type="transmembrane region" description="Helical" evidence="9">
    <location>
        <begin position="429"/>
        <end position="449"/>
    </location>
</feature>
<proteinExistence type="inferred from homology"/>
<accession>A0A8H3VCY7</accession>
<dbReference type="PANTHER" id="PTHR11206">
    <property type="entry name" value="MULTIDRUG RESISTANCE PROTEIN"/>
    <property type="match status" value="1"/>
</dbReference>
<dbReference type="AlphaFoldDB" id="A0A8H3VCY7"/>
<dbReference type="CDD" id="cd13132">
    <property type="entry name" value="MATE_eukaryotic"/>
    <property type="match status" value="1"/>
</dbReference>
<feature type="transmembrane region" description="Helical" evidence="9">
    <location>
        <begin position="204"/>
        <end position="230"/>
    </location>
</feature>
<feature type="transmembrane region" description="Helical" evidence="9">
    <location>
        <begin position="360"/>
        <end position="379"/>
    </location>
</feature>
<evidence type="ECO:0000256" key="5">
    <source>
        <dbReference type="ARBA" id="ARBA00022692"/>
    </source>
</evidence>
<feature type="transmembrane region" description="Helical" evidence="9">
    <location>
        <begin position="140"/>
        <end position="165"/>
    </location>
</feature>
<evidence type="ECO:0000256" key="9">
    <source>
        <dbReference type="SAM" id="Phobius"/>
    </source>
</evidence>
<feature type="transmembrane region" description="Helical" evidence="9">
    <location>
        <begin position="319"/>
        <end position="339"/>
    </location>
</feature>
<dbReference type="GO" id="GO:0015297">
    <property type="term" value="F:antiporter activity"/>
    <property type="evidence" value="ECO:0007669"/>
    <property type="project" value="InterPro"/>
</dbReference>
<dbReference type="GO" id="GO:0005886">
    <property type="term" value="C:plasma membrane"/>
    <property type="evidence" value="ECO:0007669"/>
    <property type="project" value="UniProtKB-SubCell"/>
</dbReference>
<feature type="transmembrane region" description="Helical" evidence="9">
    <location>
        <begin position="461"/>
        <end position="485"/>
    </location>
</feature>
<evidence type="ECO:0000256" key="8">
    <source>
        <dbReference type="SAM" id="MobiDB-lite"/>
    </source>
</evidence>
<evidence type="ECO:0000256" key="4">
    <source>
        <dbReference type="ARBA" id="ARBA00022475"/>
    </source>
</evidence>
<sequence>MDPSAGPRRFSVASSILPPLDDSGKKNDYAIVDEPDETEALLGFSHVHTTFDKESRLLFGYSLPLTLTYLLQQYSFNLVTIFVVGHISTDALGAVSLASMTANITGMAVYEGLATSLDTLCAQAYGSGRKELVGLHLQRMALFLFAVTIPIGTLWIFSGPVLAALVPERELAYLAGDYLQIYLLGAPGFALFEAGKRFTQAQGLFNASLIVLLVCTPINIALNYLFVFAWGLGISGAAMAVVISNNLLPFFLWIYVCFINPSSLICWGGFSKQAFQNWGPMVKLSLPGIIMVEAEWLAFDILTFSASYLSTAHLAAQSIVMTVCMVMFHIPFSVSVAVSTRLGNLIGSGSLQAAKVASRAYVVIFIVMGLINGTFLTLTRHVLPKAFSHDDEVIKIASQIMPILAAFQLFDATTALVNGMLRSLGRQKIGGFANLIVYYAVAVPLSLFLCFGKPHLELAGLWTGCVVGSALITVSEGAYLCAFNWEQAIDEAKNRDDEPPHMH</sequence>
<dbReference type="Pfam" id="PF01554">
    <property type="entry name" value="MatE"/>
    <property type="match status" value="2"/>
</dbReference>
<keyword evidence="6 9" id="KW-1133">Transmembrane helix</keyword>
<name>A0A8H3VCY7_VENIN</name>
<evidence type="ECO:0000256" key="2">
    <source>
        <dbReference type="ARBA" id="ARBA00010199"/>
    </source>
</evidence>
<comment type="similarity">
    <text evidence="2">Belongs to the multi antimicrobial extrusion (MATE) (TC 2.A.66.1) family.</text>
</comment>
<keyword evidence="3" id="KW-0813">Transport</keyword>
<keyword evidence="7 9" id="KW-0472">Membrane</keyword>
<dbReference type="NCBIfam" id="TIGR00797">
    <property type="entry name" value="matE"/>
    <property type="match status" value="1"/>
</dbReference>
<gene>
    <name evidence="10" type="ORF">EG328_006239</name>
</gene>
<evidence type="ECO:0000256" key="1">
    <source>
        <dbReference type="ARBA" id="ARBA00004651"/>
    </source>
</evidence>
<evidence type="ECO:0000256" key="6">
    <source>
        <dbReference type="ARBA" id="ARBA00022989"/>
    </source>
</evidence>
<keyword evidence="5 9" id="KW-0812">Transmembrane</keyword>
<dbReference type="GO" id="GO:1990961">
    <property type="term" value="P:xenobiotic detoxification by transmembrane export across the plasma membrane"/>
    <property type="evidence" value="ECO:0007669"/>
    <property type="project" value="InterPro"/>
</dbReference>
<feature type="region of interest" description="Disordered" evidence="8">
    <location>
        <begin position="1"/>
        <end position="21"/>
    </location>
</feature>
<protein>
    <recommendedName>
        <fullName evidence="12">MATE efflux family protein</fullName>
    </recommendedName>
</protein>
<dbReference type="PIRSF" id="PIRSF006603">
    <property type="entry name" value="DinF"/>
    <property type="match status" value="1"/>
</dbReference>
<evidence type="ECO:0000313" key="10">
    <source>
        <dbReference type="EMBL" id="KAE9986236.1"/>
    </source>
</evidence>
<feature type="transmembrane region" description="Helical" evidence="9">
    <location>
        <begin position="282"/>
        <end position="299"/>
    </location>
</feature>
<comment type="caution">
    <text evidence="10">The sequence shown here is derived from an EMBL/GenBank/DDBJ whole genome shotgun (WGS) entry which is preliminary data.</text>
</comment>
<keyword evidence="4" id="KW-1003">Cell membrane</keyword>
<comment type="subcellular location">
    <subcellularLocation>
        <location evidence="1">Cell membrane</location>
        <topology evidence="1">Multi-pass membrane protein</topology>
    </subcellularLocation>
</comment>
<dbReference type="InterPro" id="IPR048279">
    <property type="entry name" value="MdtK-like"/>
</dbReference>
<reference evidence="10 11" key="1">
    <citation type="submission" date="2018-12" db="EMBL/GenBank/DDBJ databases">
        <title>Venturia inaequalis Genome Resource.</title>
        <authorList>
            <person name="Lichtner F.J."/>
        </authorList>
    </citation>
    <scope>NUCLEOTIDE SEQUENCE [LARGE SCALE GENOMIC DNA]</scope>
    <source>
        <strain evidence="10 11">120213</strain>
    </source>
</reference>
<dbReference type="EMBL" id="WNWS01000033">
    <property type="protein sequence ID" value="KAE9986236.1"/>
    <property type="molecule type" value="Genomic_DNA"/>
</dbReference>
<dbReference type="GO" id="GO:0042910">
    <property type="term" value="F:xenobiotic transmembrane transporter activity"/>
    <property type="evidence" value="ECO:0007669"/>
    <property type="project" value="InterPro"/>
</dbReference>
<organism evidence="10 11">
    <name type="scientific">Venturia inaequalis</name>
    <name type="common">Apple scab fungus</name>
    <dbReference type="NCBI Taxonomy" id="5025"/>
    <lineage>
        <taxon>Eukaryota</taxon>
        <taxon>Fungi</taxon>
        <taxon>Dikarya</taxon>
        <taxon>Ascomycota</taxon>
        <taxon>Pezizomycotina</taxon>
        <taxon>Dothideomycetes</taxon>
        <taxon>Pleosporomycetidae</taxon>
        <taxon>Venturiales</taxon>
        <taxon>Venturiaceae</taxon>
        <taxon>Venturia</taxon>
    </lineage>
</organism>
<evidence type="ECO:0000256" key="3">
    <source>
        <dbReference type="ARBA" id="ARBA00022448"/>
    </source>
</evidence>
<evidence type="ECO:0000256" key="7">
    <source>
        <dbReference type="ARBA" id="ARBA00023136"/>
    </source>
</evidence>
<feature type="transmembrane region" description="Helical" evidence="9">
    <location>
        <begin position="250"/>
        <end position="270"/>
    </location>
</feature>
<feature type="transmembrane region" description="Helical" evidence="9">
    <location>
        <begin position="171"/>
        <end position="192"/>
    </location>
</feature>
<dbReference type="InterPro" id="IPR002528">
    <property type="entry name" value="MATE_fam"/>
</dbReference>
<evidence type="ECO:0008006" key="12">
    <source>
        <dbReference type="Google" id="ProtNLM"/>
    </source>
</evidence>
<evidence type="ECO:0000313" key="11">
    <source>
        <dbReference type="Proteomes" id="UP000447873"/>
    </source>
</evidence>